<proteinExistence type="predicted"/>
<dbReference type="Proteomes" id="UP000831479">
    <property type="component" value="Segment"/>
</dbReference>
<reference evidence="1" key="1">
    <citation type="journal article" date="2019" name="Genomics">
        <title>Genome sequence analysis and organization of the Hyphantria cunea granulovirus (HycuGV-Hc1) from Turkey.</title>
        <authorList>
            <person name="Gencer D."/>
            <person name="Bayramoglu Z."/>
            <person name="Nalcacioglu R."/>
            <person name="Demirbag Z."/>
            <person name="Demir I."/>
        </authorList>
    </citation>
    <scope>NUCLEOTIDE SEQUENCE</scope>
    <source>
        <strain evidence="1">Hc1</strain>
    </source>
</reference>
<name>A0AAF1D270_9BBAC</name>
<sequence>MACPSNIKVFISDSYVLFPYTQVTPEVDVGGGAIRHLTIFVPTIEDEYVINKELLVANGFTDGVLVFKHVPNFQTDEYAATGTVVYWNVISPIYKLGLGTTKVFNVVLSDNLFYCGNITINDAYTANVQCPLQVDYELRSPTETRTYIVGELAGDTAEQNKIANENNTNFLICFLKDTPMGIKILNVKRYLILLSQRRVRAKFCVYLTAEELAVVQKELSWESTRRLIRHGKVFPCSILNRPSYKYVVDALELMGIDNTSMASLYTLVNTFQPLVMRYNLVPDIFIQLNHINKNDKHVRLYCKNSAVAITNAGLVPINLPIQNPNPFKFNSHIVLNVQFYEQLGSRDMRVYAPLYNYFL</sequence>
<organism evidence="1 2">
    <name type="scientific">Hyphantria cunea granulovirus</name>
    <dbReference type="NCBI Taxonomy" id="307448"/>
    <lineage>
        <taxon>Viruses</taxon>
        <taxon>Viruses incertae sedis</taxon>
        <taxon>Naldaviricetes</taxon>
        <taxon>Lefavirales</taxon>
        <taxon>Baculoviridae</taxon>
        <taxon>Betabaculovirus</taxon>
        <taxon>Betabaculovirus hycuneae</taxon>
    </lineage>
</organism>
<accession>A0AAF1D270</accession>
<dbReference type="Pfam" id="PF05054">
    <property type="entry name" value="AcMNPV_Ac109"/>
    <property type="match status" value="2"/>
</dbReference>
<dbReference type="EMBL" id="MH923363">
    <property type="protein sequence ID" value="QBQ01597.1"/>
    <property type="molecule type" value="Genomic_DNA"/>
</dbReference>
<protein>
    <submittedName>
        <fullName evidence="1">Odv-ec43</fullName>
    </submittedName>
</protein>
<evidence type="ECO:0000313" key="2">
    <source>
        <dbReference type="Proteomes" id="UP000831479"/>
    </source>
</evidence>
<evidence type="ECO:0000313" key="1">
    <source>
        <dbReference type="EMBL" id="QBQ01597.1"/>
    </source>
</evidence>
<keyword evidence="2" id="KW-1185">Reference proteome</keyword>
<gene>
    <name evidence="1" type="ORF">HycuGV_00044</name>
</gene>
<dbReference type="InterPro" id="IPR007748">
    <property type="entry name" value="AcMNPV_Orf109"/>
</dbReference>